<feature type="compositionally biased region" description="Basic and acidic residues" evidence="1">
    <location>
        <begin position="144"/>
        <end position="164"/>
    </location>
</feature>
<dbReference type="AlphaFoldDB" id="L9YJT8"/>
<name>L9YJT8_9EURY</name>
<feature type="region of interest" description="Disordered" evidence="1">
    <location>
        <begin position="144"/>
        <end position="171"/>
    </location>
</feature>
<evidence type="ECO:0000313" key="3">
    <source>
        <dbReference type="Proteomes" id="UP000011618"/>
    </source>
</evidence>
<dbReference type="PATRIC" id="fig|1227495.3.peg.3477"/>
<dbReference type="RefSeq" id="WP_006187017.1">
    <property type="nucleotide sequence ID" value="NZ_AOII01000099.1"/>
</dbReference>
<dbReference type="Proteomes" id="UP000011618">
    <property type="component" value="Unassembled WGS sequence"/>
</dbReference>
<dbReference type="OrthoDB" id="383653at2157"/>
<evidence type="ECO:0000256" key="1">
    <source>
        <dbReference type="SAM" id="MobiDB-lite"/>
    </source>
</evidence>
<proteinExistence type="predicted"/>
<sequence>MARAADGGDRAAERIAVRERLEELIHEDDQIHGLAVTRREGETIYAVVARSTTWDQIDDGPDMDIPVFDLRTVVADFEADSLKLTGNGLAVPHESGVADVLTQLLARSTTNLNRGSAADASPLLVSATDDVDPQLLLEREITDRGDDGQDMGRMKREPGIDPSREWGYGAGPPPEIQRLIDRFEEIGRDPNDIFIRLRFGKKNPYDSPREPVPVSELKGNYGVEFAERNEGLLALDLDYPDEFPEDEIEIPDTFEVTSPHGDDSQRHIYLYCENKEKIADRLGGAWGTQALSWGDLWVGTRYVVGPGSQLSEYGCDTGDHTAGEPGGCELCCDPERGTYRIVNDTTIATVDAETIIDLIDQDLADVDEPVDDTAGDEISVKDDLPEDHVRCNGCGEAIKESEAKKIPFAGETRYIHRGGCE</sequence>
<reference evidence="2 3" key="1">
    <citation type="journal article" date="2014" name="PLoS Genet.">
        <title>Phylogenetically driven sequencing of extremely halophilic archaea reveals strategies for static and dynamic osmo-response.</title>
        <authorList>
            <person name="Becker E.A."/>
            <person name="Seitzer P.M."/>
            <person name="Tritt A."/>
            <person name="Larsen D."/>
            <person name="Krusor M."/>
            <person name="Yao A.I."/>
            <person name="Wu D."/>
            <person name="Madern D."/>
            <person name="Eisen J.A."/>
            <person name="Darling A.E."/>
            <person name="Facciotti M.T."/>
        </authorList>
    </citation>
    <scope>NUCLEOTIDE SEQUENCE [LARGE SCALE GENOMIC DNA]</scope>
    <source>
        <strain evidence="2 3">DSM 3751</strain>
    </source>
</reference>
<comment type="caution">
    <text evidence="2">The sequence shown here is derived from an EMBL/GenBank/DDBJ whole genome shotgun (WGS) entry which is preliminary data.</text>
</comment>
<gene>
    <name evidence="2" type="ORF">C487_17390</name>
</gene>
<evidence type="ECO:0000313" key="2">
    <source>
        <dbReference type="EMBL" id="ELY73198.1"/>
    </source>
</evidence>
<accession>L9YJT8</accession>
<protein>
    <submittedName>
        <fullName evidence="2">Uncharacterized protein</fullName>
    </submittedName>
</protein>
<organism evidence="2 3">
    <name type="scientific">Natrinema pallidum DSM 3751</name>
    <dbReference type="NCBI Taxonomy" id="1227495"/>
    <lineage>
        <taxon>Archaea</taxon>
        <taxon>Methanobacteriati</taxon>
        <taxon>Methanobacteriota</taxon>
        <taxon>Stenosarchaea group</taxon>
        <taxon>Halobacteria</taxon>
        <taxon>Halobacteriales</taxon>
        <taxon>Natrialbaceae</taxon>
        <taxon>Natrinema</taxon>
    </lineage>
</organism>
<dbReference type="EMBL" id="AOII01000099">
    <property type="protein sequence ID" value="ELY73198.1"/>
    <property type="molecule type" value="Genomic_DNA"/>
</dbReference>